<feature type="compositionally biased region" description="Basic and acidic residues" evidence="2">
    <location>
        <begin position="35"/>
        <end position="46"/>
    </location>
</feature>
<keyword evidence="1" id="KW-0175">Coiled coil</keyword>
<protein>
    <submittedName>
        <fullName evidence="3">Uncharacterized protein</fullName>
    </submittedName>
</protein>
<feature type="compositionally biased region" description="Low complexity" evidence="2">
    <location>
        <begin position="22"/>
        <end position="32"/>
    </location>
</feature>
<dbReference type="PATRIC" id="fig|1114856.3.peg.1611"/>
<comment type="caution">
    <text evidence="3">The sequence shown here is derived from an EMBL/GenBank/DDBJ whole genome shotgun (WGS) entry which is preliminary data.</text>
</comment>
<name>L9W1S5_9EURY</name>
<evidence type="ECO:0000313" key="4">
    <source>
        <dbReference type="Proteomes" id="UP000011599"/>
    </source>
</evidence>
<dbReference type="STRING" id="1114856.GCA_000383975_00745"/>
<feature type="region of interest" description="Disordered" evidence="2">
    <location>
        <begin position="1"/>
        <end position="74"/>
    </location>
</feature>
<keyword evidence="4" id="KW-1185">Reference proteome</keyword>
<evidence type="ECO:0000313" key="3">
    <source>
        <dbReference type="EMBL" id="ELY42268.1"/>
    </source>
</evidence>
<evidence type="ECO:0000256" key="1">
    <source>
        <dbReference type="SAM" id="Coils"/>
    </source>
</evidence>
<dbReference type="RefSeq" id="WP_006089361.1">
    <property type="nucleotide sequence ID" value="NZ_AOHW01000023.1"/>
</dbReference>
<proteinExistence type="predicted"/>
<gene>
    <name evidence="3" type="ORF">C496_07713</name>
</gene>
<dbReference type="EMBL" id="AOHW01000023">
    <property type="protein sequence ID" value="ELY42268.1"/>
    <property type="molecule type" value="Genomic_DNA"/>
</dbReference>
<dbReference type="AlphaFoldDB" id="L9W1S5"/>
<dbReference type="SUPFAM" id="SSF58113">
    <property type="entry name" value="Apolipoprotein A-I"/>
    <property type="match status" value="1"/>
</dbReference>
<organism evidence="3 4">
    <name type="scientific">Natronorubrum tibetense GA33</name>
    <dbReference type="NCBI Taxonomy" id="1114856"/>
    <lineage>
        <taxon>Archaea</taxon>
        <taxon>Methanobacteriati</taxon>
        <taxon>Methanobacteriota</taxon>
        <taxon>Stenosarchaea group</taxon>
        <taxon>Halobacteria</taxon>
        <taxon>Halobacteriales</taxon>
        <taxon>Natrialbaceae</taxon>
        <taxon>Natronorubrum</taxon>
    </lineage>
</organism>
<evidence type="ECO:0000256" key="2">
    <source>
        <dbReference type="SAM" id="MobiDB-lite"/>
    </source>
</evidence>
<reference evidence="3 4" key="1">
    <citation type="journal article" date="2014" name="PLoS Genet.">
        <title>Phylogenetically driven sequencing of extremely halophilic archaea reveals strategies for static and dynamic osmo-response.</title>
        <authorList>
            <person name="Becker E.A."/>
            <person name="Seitzer P.M."/>
            <person name="Tritt A."/>
            <person name="Larsen D."/>
            <person name="Krusor M."/>
            <person name="Yao A.I."/>
            <person name="Wu D."/>
            <person name="Madern D."/>
            <person name="Eisen J.A."/>
            <person name="Darling A.E."/>
            <person name="Facciotti M.T."/>
        </authorList>
    </citation>
    <scope>NUCLEOTIDE SEQUENCE [LARGE SCALE GENOMIC DNA]</scope>
    <source>
        <strain evidence="3 4">GA33</strain>
    </source>
</reference>
<sequence length="236" mass="25831">MSPENEPPSADESSDAVDGGVLESLLSELQSEATDADRAALRRALEVDDSAPAVDGTETDGPGADGSVSEESAATTLADLQAELEATREDLDVVRSDVEDLRATDDALRSRLESTLEPRLEEVSRRLGDLDSQQIDRRSEVSGLRTELEARLETHEASLEARTDEQSQRIDDLKARLEREVVLLRSELARQVGDVTDDLEALEESTPSDVEARIAALENDIEALETWRRSIVAHLE</sequence>
<dbReference type="eggNOG" id="arCOG04219">
    <property type="taxonomic scope" value="Archaea"/>
</dbReference>
<dbReference type="Proteomes" id="UP000011599">
    <property type="component" value="Unassembled WGS sequence"/>
</dbReference>
<feature type="coiled-coil region" evidence="1">
    <location>
        <begin position="145"/>
        <end position="205"/>
    </location>
</feature>
<dbReference type="OrthoDB" id="170766at2157"/>
<accession>L9W1S5</accession>